<evidence type="ECO:0000259" key="5">
    <source>
        <dbReference type="PROSITE" id="PS51181"/>
    </source>
</evidence>
<dbReference type="AlphaFoldDB" id="A0A812J919"/>
<keyword evidence="3" id="KW-0812">Transmembrane</keyword>
<dbReference type="InterPro" id="IPR016130">
    <property type="entry name" value="Tyr_Pase_AS"/>
</dbReference>
<keyword evidence="7" id="KW-1185">Reference proteome</keyword>
<dbReference type="InterPro" id="IPR014020">
    <property type="entry name" value="Tensin_C2-dom"/>
</dbReference>
<dbReference type="SMART" id="SM01326">
    <property type="entry name" value="PTEN_C2"/>
    <property type="match status" value="1"/>
</dbReference>
<evidence type="ECO:0000259" key="4">
    <source>
        <dbReference type="PROSITE" id="PS50056"/>
    </source>
</evidence>
<keyword evidence="1" id="KW-0378">Hydrolase</keyword>
<dbReference type="Gene3D" id="3.90.190.10">
    <property type="entry name" value="Protein tyrosine phosphatase superfamily"/>
    <property type="match status" value="1"/>
</dbReference>
<dbReference type="InterPro" id="IPR000387">
    <property type="entry name" value="Tyr_Pase_dom"/>
</dbReference>
<dbReference type="PROSITE" id="PS51181">
    <property type="entry name" value="PPASE_TENSIN"/>
    <property type="match status" value="1"/>
</dbReference>
<dbReference type="PANTHER" id="PTHR12305:SF60">
    <property type="entry name" value="PHOSPHATIDYLINOSITOL 3,4,5-TRISPHOSPHATE 3-PHOSPHATASE TPTE2-RELATED"/>
    <property type="match status" value="1"/>
</dbReference>
<dbReference type="PANTHER" id="PTHR12305">
    <property type="entry name" value="PHOSPHATASE WITH HOMOLOGY TO TENSIN"/>
    <property type="match status" value="1"/>
</dbReference>
<feature type="region of interest" description="Disordered" evidence="2">
    <location>
        <begin position="625"/>
        <end position="670"/>
    </location>
</feature>
<dbReference type="PROSITE" id="PS00383">
    <property type="entry name" value="TYR_PHOSPHATASE_1"/>
    <property type="match status" value="1"/>
</dbReference>
<comment type="caution">
    <text evidence="6">The sequence shown here is derived from an EMBL/GenBank/DDBJ whole genome shotgun (WGS) entry which is preliminary data.</text>
</comment>
<dbReference type="GO" id="GO:0016314">
    <property type="term" value="F:phosphatidylinositol-3,4,5-trisphosphate 3-phosphatase activity"/>
    <property type="evidence" value="ECO:0007669"/>
    <property type="project" value="TreeGrafter"/>
</dbReference>
<reference evidence="6" key="1">
    <citation type="submission" date="2021-02" db="EMBL/GenBank/DDBJ databases">
        <authorList>
            <person name="Dougan E. K."/>
            <person name="Rhodes N."/>
            <person name="Thang M."/>
            <person name="Chan C."/>
        </authorList>
    </citation>
    <scope>NUCLEOTIDE SEQUENCE</scope>
</reference>
<feature type="transmembrane region" description="Helical" evidence="3">
    <location>
        <begin position="6"/>
        <end position="28"/>
    </location>
</feature>
<feature type="transmembrane region" description="Helical" evidence="3">
    <location>
        <begin position="71"/>
        <end position="96"/>
    </location>
</feature>
<proteinExistence type="predicted"/>
<dbReference type="EMBL" id="CAJNDS010000384">
    <property type="protein sequence ID" value="CAE7200115.1"/>
    <property type="molecule type" value="Genomic_DNA"/>
</dbReference>
<feature type="compositionally biased region" description="Basic residues" evidence="2">
    <location>
        <begin position="661"/>
        <end position="670"/>
    </location>
</feature>
<dbReference type="GO" id="GO:0005829">
    <property type="term" value="C:cytosol"/>
    <property type="evidence" value="ECO:0007669"/>
    <property type="project" value="TreeGrafter"/>
</dbReference>
<evidence type="ECO:0000313" key="6">
    <source>
        <dbReference type="EMBL" id="CAE7200115.1"/>
    </source>
</evidence>
<dbReference type="Proteomes" id="UP000604046">
    <property type="component" value="Unassembled WGS sequence"/>
</dbReference>
<keyword evidence="3" id="KW-0472">Membrane</keyword>
<protein>
    <submittedName>
        <fullName evidence="6">PteN protein</fullName>
    </submittedName>
</protein>
<dbReference type="OrthoDB" id="16692at2759"/>
<evidence type="ECO:0000256" key="1">
    <source>
        <dbReference type="ARBA" id="ARBA00022801"/>
    </source>
</evidence>
<sequence length="670" mass="74938">MDAAIVNLLVAIAHNIYVAACRVVFGSYKFWMLSCVRAEVALSVLKLAGSLLVLVFVVLEEEGGYSFQRYSLHWLLFATALILPRSSLILHCWLACQRLARRTVSQNRRRYSYNGFDLDLSYITERILAMGFPAKDLEAKFRNPLSEVRRFLNQQHPNHRVYNLCREPDRRYDESSFKEVSTRVCFYDHTPCPLEQLLELVEDQHRYLASDASNVVAIHCKAGKGRTGLVCASLLLREGLVETAGEALSTYADRRTHNQKGVTIPSQIRYVHYYEQCLRERALRKQTCSLESVCLENVASLATFGRCSLQVQVKDADRALLLESAWVHVPDTEEEDTDSELESSHLQESALVLELGQQELPTDLQVVLRISREEFCSFGEAIKVLCSFWLNTGYVTREMRLRASDLDLQKYWKKSPIFDADFCVVCCFQCSNLTQAKVPFYEVTEEEFERLWLSGAVDGASEVEDEVYEISEEDFDRLLKAGQLQLARLEAMDNDASALDHLALSSLPMPLAVKPLLAWIKDTALDCAISSSEAKKAGNCRGPWERRGLVVGRCSSKFGEPSVGVEGFFEASELGADLEASISGSVVPLTEAEEEGETRVARRLPANGRLPRISLPNTWEALRKSSSCVSGTDAGGESDLSSPSPAPGLRTQKKGGGPGSFRRHERLQSS</sequence>
<evidence type="ECO:0000256" key="2">
    <source>
        <dbReference type="SAM" id="MobiDB-lite"/>
    </source>
</evidence>
<evidence type="ECO:0000313" key="7">
    <source>
        <dbReference type="Proteomes" id="UP000604046"/>
    </source>
</evidence>
<dbReference type="InterPro" id="IPR029023">
    <property type="entry name" value="Tensin_phosphatase"/>
</dbReference>
<keyword evidence="3" id="KW-1133">Transmembrane helix</keyword>
<dbReference type="InterPro" id="IPR029021">
    <property type="entry name" value="Prot-tyrosine_phosphatase-like"/>
</dbReference>
<dbReference type="PROSITE" id="PS50056">
    <property type="entry name" value="TYR_PHOSPHATASE_2"/>
    <property type="match status" value="1"/>
</dbReference>
<feature type="transmembrane region" description="Helical" evidence="3">
    <location>
        <begin position="40"/>
        <end position="59"/>
    </location>
</feature>
<dbReference type="InterPro" id="IPR051281">
    <property type="entry name" value="Dual-spec_lipid-protein_phosph"/>
</dbReference>
<evidence type="ECO:0000256" key="3">
    <source>
        <dbReference type="SAM" id="Phobius"/>
    </source>
</evidence>
<gene>
    <name evidence="6" type="primary">pteN</name>
    <name evidence="6" type="ORF">SNAT2548_LOCUS5916</name>
</gene>
<accession>A0A812J919</accession>
<feature type="domain" description="Tyrosine specific protein phosphatases" evidence="4">
    <location>
        <begin position="195"/>
        <end position="269"/>
    </location>
</feature>
<feature type="domain" description="Phosphatase tensin-type" evidence="5">
    <location>
        <begin position="109"/>
        <end position="281"/>
    </location>
</feature>
<dbReference type="SUPFAM" id="SSF52799">
    <property type="entry name" value="(Phosphotyrosine protein) phosphatases II"/>
    <property type="match status" value="1"/>
</dbReference>
<organism evidence="6 7">
    <name type="scientific">Symbiodinium natans</name>
    <dbReference type="NCBI Taxonomy" id="878477"/>
    <lineage>
        <taxon>Eukaryota</taxon>
        <taxon>Sar</taxon>
        <taxon>Alveolata</taxon>
        <taxon>Dinophyceae</taxon>
        <taxon>Suessiales</taxon>
        <taxon>Symbiodiniaceae</taxon>
        <taxon>Symbiodinium</taxon>
    </lineage>
</organism>
<name>A0A812J919_9DINO</name>